<name>A0A1Q9E5B9_SYMMI</name>
<evidence type="ECO:0000313" key="1">
    <source>
        <dbReference type="EMBL" id="OLQ02624.1"/>
    </source>
</evidence>
<sequence>MLHYPFSLETPNCSVRDFLGVGSSSWPSPSSKISRSHCTESAPRGDAMCNKQNDNDQVIQLFDKYVLRRCGHRFDMGREGCSATLGGANMGMCEDGV</sequence>
<dbReference type="EMBL" id="LSRX01000259">
    <property type="protein sequence ID" value="OLQ02624.1"/>
    <property type="molecule type" value="Genomic_DNA"/>
</dbReference>
<comment type="caution">
    <text evidence="1">The sequence shown here is derived from an EMBL/GenBank/DDBJ whole genome shotgun (WGS) entry which is preliminary data.</text>
</comment>
<keyword evidence="2" id="KW-1185">Reference proteome</keyword>
<proteinExistence type="predicted"/>
<reference evidence="1 2" key="1">
    <citation type="submission" date="2016-02" db="EMBL/GenBank/DDBJ databases">
        <title>Genome analysis of coral dinoflagellate symbionts highlights evolutionary adaptations to a symbiotic lifestyle.</title>
        <authorList>
            <person name="Aranda M."/>
            <person name="Li Y."/>
            <person name="Liew Y.J."/>
            <person name="Baumgarten S."/>
            <person name="Simakov O."/>
            <person name="Wilson M."/>
            <person name="Piel J."/>
            <person name="Ashoor H."/>
            <person name="Bougouffa S."/>
            <person name="Bajic V.B."/>
            <person name="Ryu T."/>
            <person name="Ravasi T."/>
            <person name="Bayer T."/>
            <person name="Micklem G."/>
            <person name="Kim H."/>
            <person name="Bhak J."/>
            <person name="Lajeunesse T.C."/>
            <person name="Voolstra C.R."/>
        </authorList>
    </citation>
    <scope>NUCLEOTIDE SEQUENCE [LARGE SCALE GENOMIC DNA]</scope>
    <source>
        <strain evidence="1 2">CCMP2467</strain>
    </source>
</reference>
<protein>
    <submittedName>
        <fullName evidence="1">Uncharacterized protein</fullName>
    </submittedName>
</protein>
<dbReference type="Proteomes" id="UP000186817">
    <property type="component" value="Unassembled WGS sequence"/>
</dbReference>
<gene>
    <name evidence="1" type="ORF">AK812_SmicGene14507</name>
</gene>
<accession>A0A1Q9E5B9</accession>
<dbReference type="AlphaFoldDB" id="A0A1Q9E5B9"/>
<organism evidence="1 2">
    <name type="scientific">Symbiodinium microadriaticum</name>
    <name type="common">Dinoflagellate</name>
    <name type="synonym">Zooxanthella microadriatica</name>
    <dbReference type="NCBI Taxonomy" id="2951"/>
    <lineage>
        <taxon>Eukaryota</taxon>
        <taxon>Sar</taxon>
        <taxon>Alveolata</taxon>
        <taxon>Dinophyceae</taxon>
        <taxon>Suessiales</taxon>
        <taxon>Symbiodiniaceae</taxon>
        <taxon>Symbiodinium</taxon>
    </lineage>
</organism>
<evidence type="ECO:0000313" key="2">
    <source>
        <dbReference type="Proteomes" id="UP000186817"/>
    </source>
</evidence>